<evidence type="ECO:0000313" key="15">
    <source>
        <dbReference type="Proteomes" id="UP000034504"/>
    </source>
</evidence>
<feature type="transmembrane region" description="Helical" evidence="12">
    <location>
        <begin position="44"/>
        <end position="62"/>
    </location>
</feature>
<evidence type="ECO:0000256" key="1">
    <source>
        <dbReference type="ARBA" id="ARBA00004651"/>
    </source>
</evidence>
<dbReference type="InterPro" id="IPR001915">
    <property type="entry name" value="Peptidase_M48"/>
</dbReference>
<sequence>MNIYNRIAENKRRTVYIMVLFILVVSAIAYFMGDYFSYGNGVVFLGYALVFSGLSAFASYYASDKIVLAVSGAKEVKEQENPHLHKLVENLCIGSGMPKPRIYLIQDTAMNAFATGRDPKHAVLCFTSGIVARLDKLELEGVIAHELSHVGNYDIRLMSIVSVLVGTLVLVSDWLTRGVFYGSASRRSRSEGSGILILVGFVLILLSPIIATLIKLALSRQREYLADASAALLTRYPKGLANALTKLADDREVLEAANGATAHLYITSPLKGGQAGLLANLFSTHPPIQDRIRKLEAM</sequence>
<organism evidence="14 15">
    <name type="scientific">candidate division WWE3 bacterium GW2011_GWC2_44_9</name>
    <dbReference type="NCBI Taxonomy" id="1619125"/>
    <lineage>
        <taxon>Bacteria</taxon>
        <taxon>Katanobacteria</taxon>
    </lineage>
</organism>
<evidence type="ECO:0000256" key="3">
    <source>
        <dbReference type="ARBA" id="ARBA00022475"/>
    </source>
</evidence>
<accession>A0A0G1MTN3</accession>
<evidence type="ECO:0000313" key="14">
    <source>
        <dbReference type="EMBL" id="KKT84112.1"/>
    </source>
</evidence>
<evidence type="ECO:0000259" key="13">
    <source>
        <dbReference type="Pfam" id="PF01435"/>
    </source>
</evidence>
<dbReference type="PANTHER" id="PTHR43221:SF1">
    <property type="entry name" value="PROTEASE HTPX"/>
    <property type="match status" value="1"/>
</dbReference>
<keyword evidence="6 12" id="KW-0479">Metal-binding</keyword>
<comment type="cofactor">
    <cofactor evidence="12">
        <name>Zn(2+)</name>
        <dbReference type="ChEBI" id="CHEBI:29105"/>
    </cofactor>
    <text evidence="12">Binds 1 zinc ion per subunit.</text>
</comment>
<evidence type="ECO:0000256" key="6">
    <source>
        <dbReference type="ARBA" id="ARBA00022723"/>
    </source>
</evidence>
<evidence type="ECO:0000256" key="5">
    <source>
        <dbReference type="ARBA" id="ARBA00022692"/>
    </source>
</evidence>
<feature type="transmembrane region" description="Helical" evidence="12">
    <location>
        <begin position="195"/>
        <end position="218"/>
    </location>
</feature>
<dbReference type="GO" id="GO:0006508">
    <property type="term" value="P:proteolysis"/>
    <property type="evidence" value="ECO:0007669"/>
    <property type="project" value="UniProtKB-KW"/>
</dbReference>
<dbReference type="GO" id="GO:0008270">
    <property type="term" value="F:zinc ion binding"/>
    <property type="evidence" value="ECO:0007669"/>
    <property type="project" value="UniProtKB-UniRule"/>
</dbReference>
<dbReference type="EMBL" id="LCJU01000027">
    <property type="protein sequence ID" value="KKT84112.1"/>
    <property type="molecule type" value="Genomic_DNA"/>
</dbReference>
<evidence type="ECO:0000256" key="8">
    <source>
        <dbReference type="ARBA" id="ARBA00022833"/>
    </source>
</evidence>
<feature type="binding site" evidence="12">
    <location>
        <position position="145"/>
    </location>
    <ligand>
        <name>Zn(2+)</name>
        <dbReference type="ChEBI" id="CHEBI:29105"/>
        <note>catalytic</note>
    </ligand>
</feature>
<feature type="domain" description="Peptidase M48" evidence="13">
    <location>
        <begin position="79"/>
        <end position="297"/>
    </location>
</feature>
<gene>
    <name evidence="12" type="primary">htpX</name>
    <name evidence="14" type="ORF">UW82_C0027G0009</name>
</gene>
<keyword evidence="8 12" id="KW-0862">Zinc</keyword>
<dbReference type="Pfam" id="PF01435">
    <property type="entry name" value="Peptidase_M48"/>
    <property type="match status" value="1"/>
</dbReference>
<feature type="binding site" evidence="12">
    <location>
        <position position="149"/>
    </location>
    <ligand>
        <name>Zn(2+)</name>
        <dbReference type="ChEBI" id="CHEBI:29105"/>
        <note>catalytic</note>
    </ligand>
</feature>
<evidence type="ECO:0000256" key="12">
    <source>
        <dbReference type="HAMAP-Rule" id="MF_00188"/>
    </source>
</evidence>
<feature type="transmembrane region" description="Helical" evidence="12">
    <location>
        <begin position="157"/>
        <end position="175"/>
    </location>
</feature>
<dbReference type="AlphaFoldDB" id="A0A0G1MTN3"/>
<keyword evidence="3 12" id="KW-1003">Cell membrane</keyword>
<keyword evidence="7 12" id="KW-0378">Hydrolase</keyword>
<evidence type="ECO:0000256" key="7">
    <source>
        <dbReference type="ARBA" id="ARBA00022801"/>
    </source>
</evidence>
<dbReference type="InterPro" id="IPR022919">
    <property type="entry name" value="Pept_M48_protease_HtpX"/>
</dbReference>
<evidence type="ECO:0000256" key="9">
    <source>
        <dbReference type="ARBA" id="ARBA00022989"/>
    </source>
</evidence>
<dbReference type="CDD" id="cd07340">
    <property type="entry name" value="M48B_Htpx_like"/>
    <property type="match status" value="1"/>
</dbReference>
<comment type="similarity">
    <text evidence="2 12">Belongs to the peptidase M48B family.</text>
</comment>
<feature type="active site" evidence="12">
    <location>
        <position position="146"/>
    </location>
</feature>
<comment type="caution">
    <text evidence="14">The sequence shown here is derived from an EMBL/GenBank/DDBJ whole genome shotgun (WGS) entry which is preliminary data.</text>
</comment>
<comment type="subcellular location">
    <subcellularLocation>
        <location evidence="1 12">Cell membrane</location>
        <topology evidence="1 12">Multi-pass membrane protein</topology>
    </subcellularLocation>
</comment>
<evidence type="ECO:0000256" key="11">
    <source>
        <dbReference type="ARBA" id="ARBA00023136"/>
    </source>
</evidence>
<dbReference type="GO" id="GO:0004222">
    <property type="term" value="F:metalloendopeptidase activity"/>
    <property type="evidence" value="ECO:0007669"/>
    <property type="project" value="UniProtKB-UniRule"/>
</dbReference>
<evidence type="ECO:0000256" key="10">
    <source>
        <dbReference type="ARBA" id="ARBA00023049"/>
    </source>
</evidence>
<keyword evidence="10 12" id="KW-0482">Metalloprotease</keyword>
<keyword evidence="9 12" id="KW-1133">Transmembrane helix</keyword>
<reference evidence="14 15" key="1">
    <citation type="journal article" date="2015" name="Nature">
        <title>rRNA introns, odd ribosomes, and small enigmatic genomes across a large radiation of phyla.</title>
        <authorList>
            <person name="Brown C.T."/>
            <person name="Hug L.A."/>
            <person name="Thomas B.C."/>
            <person name="Sharon I."/>
            <person name="Castelle C.J."/>
            <person name="Singh A."/>
            <person name="Wilkins M.J."/>
            <person name="Williams K.H."/>
            <person name="Banfield J.F."/>
        </authorList>
    </citation>
    <scope>NUCLEOTIDE SEQUENCE [LARGE SCALE GENOMIC DNA]</scope>
</reference>
<dbReference type="GO" id="GO:0005886">
    <property type="term" value="C:plasma membrane"/>
    <property type="evidence" value="ECO:0007669"/>
    <property type="project" value="UniProtKB-SubCell"/>
</dbReference>
<keyword evidence="11 12" id="KW-0472">Membrane</keyword>
<dbReference type="InterPro" id="IPR050083">
    <property type="entry name" value="HtpX_protease"/>
</dbReference>
<evidence type="ECO:0000256" key="4">
    <source>
        <dbReference type="ARBA" id="ARBA00022670"/>
    </source>
</evidence>
<keyword evidence="5 12" id="KW-0812">Transmembrane</keyword>
<proteinExistence type="inferred from homology"/>
<dbReference type="Proteomes" id="UP000034504">
    <property type="component" value="Unassembled WGS sequence"/>
</dbReference>
<keyword evidence="4 12" id="KW-0645">Protease</keyword>
<dbReference type="Gene3D" id="3.30.2010.10">
    <property type="entry name" value="Metalloproteases ('zincins'), catalytic domain"/>
    <property type="match status" value="1"/>
</dbReference>
<dbReference type="HAMAP" id="MF_00188">
    <property type="entry name" value="Pept_M48_protease_HtpX"/>
    <property type="match status" value="1"/>
</dbReference>
<dbReference type="EC" id="3.4.24.-" evidence="12"/>
<feature type="binding site" evidence="12">
    <location>
        <position position="223"/>
    </location>
    <ligand>
        <name>Zn(2+)</name>
        <dbReference type="ChEBI" id="CHEBI:29105"/>
        <note>catalytic</note>
    </ligand>
</feature>
<dbReference type="PANTHER" id="PTHR43221">
    <property type="entry name" value="PROTEASE HTPX"/>
    <property type="match status" value="1"/>
</dbReference>
<name>A0A0G1MTN3_UNCKA</name>
<feature type="transmembrane region" description="Helical" evidence="12">
    <location>
        <begin position="15"/>
        <end position="32"/>
    </location>
</feature>
<evidence type="ECO:0000256" key="2">
    <source>
        <dbReference type="ARBA" id="ARBA00009779"/>
    </source>
</evidence>
<protein>
    <recommendedName>
        <fullName evidence="12">Protease HtpX homolog</fullName>
        <ecNumber evidence="12">3.4.24.-</ecNumber>
    </recommendedName>
</protein>